<name>A0ABQ8EML2_BRANA</name>
<dbReference type="CDD" id="cd04481">
    <property type="entry name" value="RPA1_DBD_B_like"/>
    <property type="match status" value="1"/>
</dbReference>
<evidence type="ECO:0000313" key="1">
    <source>
        <dbReference type="EMBL" id="KAH0942834.1"/>
    </source>
</evidence>
<dbReference type="Proteomes" id="UP000824890">
    <property type="component" value="Unassembled WGS sequence"/>
</dbReference>
<dbReference type="EMBL" id="JAGKQM010000001">
    <property type="protein sequence ID" value="KAH0942834.1"/>
    <property type="molecule type" value="Genomic_DNA"/>
</dbReference>
<comment type="caution">
    <text evidence="1">The sequence shown here is derived from an EMBL/GenBank/DDBJ whole genome shotgun (WGS) entry which is preliminary data.</text>
</comment>
<keyword evidence="2" id="KW-1185">Reference proteome</keyword>
<gene>
    <name evidence="1" type="ORF">HID58_002471</name>
</gene>
<reference evidence="1 2" key="1">
    <citation type="submission" date="2021-05" db="EMBL/GenBank/DDBJ databases">
        <title>Genome Assembly of Synthetic Allotetraploid Brassica napus Reveals Homoeologous Exchanges between Subgenomes.</title>
        <authorList>
            <person name="Davis J.T."/>
        </authorList>
    </citation>
    <scope>NUCLEOTIDE SEQUENCE [LARGE SCALE GENOMIC DNA]</scope>
    <source>
        <strain evidence="2">cv. Da-Ae</strain>
        <tissue evidence="1">Seedling</tissue>
    </source>
</reference>
<protein>
    <submittedName>
        <fullName evidence="1">Uncharacterized protein</fullName>
    </submittedName>
</protein>
<proteinExistence type="predicted"/>
<evidence type="ECO:0000313" key="2">
    <source>
        <dbReference type="Proteomes" id="UP000824890"/>
    </source>
</evidence>
<sequence length="122" mass="14420">MVFYIRDNIESQIKCVATGDHAYAFKDDLENMRGRGQVIVVLKMWRVWSFFSKCSLYVNWVKRLLNSFMHASYFGPDELWLETDGGLSDFRFNLLLPEIEEFKQSLLYSDPYVQRHRAIGPL</sequence>
<organism evidence="1 2">
    <name type="scientific">Brassica napus</name>
    <name type="common">Rape</name>
    <dbReference type="NCBI Taxonomy" id="3708"/>
    <lineage>
        <taxon>Eukaryota</taxon>
        <taxon>Viridiplantae</taxon>
        <taxon>Streptophyta</taxon>
        <taxon>Embryophyta</taxon>
        <taxon>Tracheophyta</taxon>
        <taxon>Spermatophyta</taxon>
        <taxon>Magnoliopsida</taxon>
        <taxon>eudicotyledons</taxon>
        <taxon>Gunneridae</taxon>
        <taxon>Pentapetalae</taxon>
        <taxon>rosids</taxon>
        <taxon>malvids</taxon>
        <taxon>Brassicales</taxon>
        <taxon>Brassicaceae</taxon>
        <taxon>Brassiceae</taxon>
        <taxon>Brassica</taxon>
    </lineage>
</organism>
<accession>A0ABQ8EML2</accession>